<gene>
    <name evidence="2" type="ORF">IAB37_00985</name>
</gene>
<evidence type="ECO:0000313" key="3">
    <source>
        <dbReference type="Proteomes" id="UP000824241"/>
    </source>
</evidence>
<comment type="caution">
    <text evidence="2">The sequence shown here is derived from an EMBL/GenBank/DDBJ whole genome shotgun (WGS) entry which is preliminary data.</text>
</comment>
<dbReference type="Proteomes" id="UP000824241">
    <property type="component" value="Unassembled WGS sequence"/>
</dbReference>
<feature type="domain" description="Phospholipase C/D" evidence="1">
    <location>
        <begin position="7"/>
        <end position="132"/>
    </location>
</feature>
<evidence type="ECO:0000313" key="2">
    <source>
        <dbReference type="EMBL" id="HIR60142.1"/>
    </source>
</evidence>
<protein>
    <submittedName>
        <fullName evidence="2">Zinc dependent phospholipase C family protein</fullName>
    </submittedName>
</protein>
<reference evidence="2" key="1">
    <citation type="submission" date="2020-10" db="EMBL/GenBank/DDBJ databases">
        <authorList>
            <person name="Gilroy R."/>
        </authorList>
    </citation>
    <scope>NUCLEOTIDE SEQUENCE</scope>
    <source>
        <strain evidence="2">CHK189-12415</strain>
    </source>
</reference>
<name>A0A9D1J407_9FIRM</name>
<dbReference type="Pfam" id="PF00882">
    <property type="entry name" value="Zn_dep_PLPC"/>
    <property type="match status" value="1"/>
</dbReference>
<accession>A0A9D1J407</accession>
<dbReference type="AlphaFoldDB" id="A0A9D1J407"/>
<reference evidence="2" key="2">
    <citation type="journal article" date="2021" name="PeerJ">
        <title>Extensive microbial diversity within the chicken gut microbiome revealed by metagenomics and culture.</title>
        <authorList>
            <person name="Gilroy R."/>
            <person name="Ravi A."/>
            <person name="Getino M."/>
            <person name="Pursley I."/>
            <person name="Horton D.L."/>
            <person name="Alikhan N.F."/>
            <person name="Baker D."/>
            <person name="Gharbi K."/>
            <person name="Hall N."/>
            <person name="Watson M."/>
            <person name="Adriaenssens E.M."/>
            <person name="Foster-Nyarko E."/>
            <person name="Jarju S."/>
            <person name="Secka A."/>
            <person name="Antonio M."/>
            <person name="Oren A."/>
            <person name="Chaudhuri R.R."/>
            <person name="La Ragione R."/>
            <person name="Hildebrand F."/>
            <person name="Pallen M.J."/>
        </authorList>
    </citation>
    <scope>NUCLEOTIDE SEQUENCE</scope>
    <source>
        <strain evidence="2">CHK189-12415</strain>
    </source>
</reference>
<organism evidence="2 3">
    <name type="scientific">Candidatus Faecivivens stercoravium</name>
    <dbReference type="NCBI Taxonomy" id="2840803"/>
    <lineage>
        <taxon>Bacteria</taxon>
        <taxon>Bacillati</taxon>
        <taxon>Bacillota</taxon>
        <taxon>Clostridia</taxon>
        <taxon>Eubacteriales</taxon>
        <taxon>Oscillospiraceae</taxon>
        <taxon>Oscillospiraceae incertae sedis</taxon>
        <taxon>Candidatus Faecivivens</taxon>
    </lineage>
</organism>
<dbReference type="EMBL" id="DVHA01000030">
    <property type="protein sequence ID" value="HIR60142.1"/>
    <property type="molecule type" value="Genomic_DNA"/>
</dbReference>
<dbReference type="InterPro" id="IPR029002">
    <property type="entry name" value="PLPC/GPLD1"/>
</dbReference>
<proteinExistence type="predicted"/>
<sequence length="266" mass="29249">MPATYAHFRFGREVLRRLSPETREAITPRIQLYHIGLHGPDIFFYYHPLSKNPVQALGGQLHLLSGREIFTRMEAVRDRYPADSRRGLDAYIFGFICHYALDSSAHGTVYKGIKETGASHTAIESDFDRALLLEDGFEPAGQPLAGHIVPSVGNAAVISRFFPTITAKEVEKSLSSMRFFHSLLLAPGKGKRGLLGLGLSAAGKAESIGGMIVQPEPNPACAAVTETLREKFEEGLPLAVQLIETAFTPGWLSDGRMELDFESDRH</sequence>
<evidence type="ECO:0000259" key="1">
    <source>
        <dbReference type="Pfam" id="PF00882"/>
    </source>
</evidence>